<proteinExistence type="predicted"/>
<name>A0A9X3IHQ1_9GAMM</name>
<feature type="transmembrane region" description="Helical" evidence="1">
    <location>
        <begin position="12"/>
        <end position="35"/>
    </location>
</feature>
<gene>
    <name evidence="2" type="ORF">OSH00_11580</name>
</gene>
<keyword evidence="3" id="KW-1185">Reference proteome</keyword>
<dbReference type="RefSeq" id="WP_266130551.1">
    <property type="nucleotide sequence ID" value="NZ_JAPKMY010000005.1"/>
</dbReference>
<organism evidence="2 3">
    <name type="scientific">Acinetobacter nematophilus</name>
    <dbReference type="NCBI Taxonomy" id="2994642"/>
    <lineage>
        <taxon>Bacteria</taxon>
        <taxon>Pseudomonadati</taxon>
        <taxon>Pseudomonadota</taxon>
        <taxon>Gammaproteobacteria</taxon>
        <taxon>Moraxellales</taxon>
        <taxon>Moraxellaceae</taxon>
        <taxon>Acinetobacter</taxon>
    </lineage>
</organism>
<dbReference type="Proteomes" id="UP001146019">
    <property type="component" value="Unassembled WGS sequence"/>
</dbReference>
<dbReference type="EMBL" id="JAPKMY010000005">
    <property type="protein sequence ID" value="MCX5468381.1"/>
    <property type="molecule type" value="Genomic_DNA"/>
</dbReference>
<dbReference type="InterPro" id="IPR012902">
    <property type="entry name" value="N_methyl_site"/>
</dbReference>
<sequence>MRNNWGFTLIELMVAIAVLAIIATIAVPSFSNLLATYQANKSNKELMTALKEGKSRASSIKMSVIVCPNKDSSHQEITKTLCLIKAGVSSANVSNYIDAKRVILANIDKHLSMGGDANVVFSPIGSSLENVSNNNLKARKITICGNNKLTEITVSVIGITSSQKSGACS</sequence>
<keyword evidence="1" id="KW-0472">Membrane</keyword>
<evidence type="ECO:0000313" key="3">
    <source>
        <dbReference type="Proteomes" id="UP001146019"/>
    </source>
</evidence>
<evidence type="ECO:0000313" key="2">
    <source>
        <dbReference type="EMBL" id="MCX5468381.1"/>
    </source>
</evidence>
<dbReference type="Pfam" id="PF07963">
    <property type="entry name" value="N_methyl"/>
    <property type="match status" value="1"/>
</dbReference>
<accession>A0A9X3IHQ1</accession>
<comment type="caution">
    <text evidence="2">The sequence shown here is derived from an EMBL/GenBank/DDBJ whole genome shotgun (WGS) entry which is preliminary data.</text>
</comment>
<dbReference type="AlphaFoldDB" id="A0A9X3IHQ1"/>
<keyword evidence="1" id="KW-0812">Transmembrane</keyword>
<dbReference type="NCBIfam" id="TIGR02532">
    <property type="entry name" value="IV_pilin_GFxxxE"/>
    <property type="match status" value="1"/>
</dbReference>
<reference evidence="2" key="1">
    <citation type="submission" date="2022-11" db="EMBL/GenBank/DDBJ databases">
        <title>Biodiversity and phylogenetic relationships of bacteria.</title>
        <authorList>
            <person name="Machado R.A.R."/>
            <person name="Bhat A."/>
            <person name="Loulou A."/>
            <person name="Kallel S."/>
        </authorList>
    </citation>
    <scope>NUCLEOTIDE SEQUENCE</scope>
    <source>
        <strain evidence="2">A-IN1</strain>
    </source>
</reference>
<dbReference type="Gene3D" id="3.30.700.10">
    <property type="entry name" value="Glycoprotein, Type 4 Pilin"/>
    <property type="match status" value="1"/>
</dbReference>
<evidence type="ECO:0000256" key="1">
    <source>
        <dbReference type="SAM" id="Phobius"/>
    </source>
</evidence>
<dbReference type="SUPFAM" id="SSF54523">
    <property type="entry name" value="Pili subunits"/>
    <property type="match status" value="1"/>
</dbReference>
<dbReference type="InterPro" id="IPR045584">
    <property type="entry name" value="Pilin-like"/>
</dbReference>
<keyword evidence="1" id="KW-1133">Transmembrane helix</keyword>
<protein>
    <submittedName>
        <fullName evidence="2">Prepilin-type N-terminal cleavage/methylation domain-containing protein</fullName>
    </submittedName>
</protein>